<evidence type="ECO:0000313" key="3">
    <source>
        <dbReference type="Proteomes" id="UP000284002"/>
    </source>
</evidence>
<protein>
    <submittedName>
        <fullName evidence="2">Uncharacterized protein</fullName>
    </submittedName>
</protein>
<feature type="transmembrane region" description="Helical" evidence="1">
    <location>
        <begin position="200"/>
        <end position="222"/>
    </location>
</feature>
<comment type="caution">
    <text evidence="2">The sequence shown here is derived from an EMBL/GenBank/DDBJ whole genome shotgun (WGS) entry which is preliminary data.</text>
</comment>
<keyword evidence="1" id="KW-0812">Transmembrane</keyword>
<keyword evidence="1" id="KW-1133">Transmembrane helix</keyword>
<keyword evidence="1" id="KW-0472">Membrane</keyword>
<dbReference type="AlphaFoldDB" id="A0A423HQX4"/>
<name>A0A423HQX4_9PSED</name>
<proteinExistence type="predicted"/>
<dbReference type="Proteomes" id="UP000284002">
    <property type="component" value="Unassembled WGS sequence"/>
</dbReference>
<gene>
    <name evidence="2" type="ORF">BK662_12825</name>
</gene>
<feature type="transmembrane region" description="Helical" evidence="1">
    <location>
        <begin position="49"/>
        <end position="67"/>
    </location>
</feature>
<evidence type="ECO:0000313" key="2">
    <source>
        <dbReference type="EMBL" id="RON15620.1"/>
    </source>
</evidence>
<sequence length="227" mass="27142">MAFTEPNLHSRNLKFISMMFIVYWALGLAPAGDSIRLIFINYEITNPAALPWIAHTILFYFAWRFYLSSRNMIKHGVIKTINTSLSGKHESLLYRLLEKRAREDYIKNQKNNFQKEREDYALEKSINTYNNVDFSTTPQELKYEYGELCLSYQAYYREPRLPGNDFRGYTIKYRWFHFLWFKAWKIFEFLTGKEETPDYLIPWVLFLFALLTSAFNILGVTARNIPW</sequence>
<reference evidence="2 3" key="1">
    <citation type="submission" date="2016-10" db="EMBL/GenBank/DDBJ databases">
        <title>Comparative genome analysis of multiple Pseudomonas spp. focuses on biocontrol and plant growth promoting traits.</title>
        <authorList>
            <person name="Tao X.-Y."/>
            <person name="Taylor C.G."/>
        </authorList>
    </citation>
    <scope>NUCLEOTIDE SEQUENCE [LARGE SCALE GENOMIC DNA]</scope>
    <source>
        <strain evidence="2 3">36C6</strain>
    </source>
</reference>
<organism evidence="2 3">
    <name type="scientific">Pseudomonas frederiksbergensis</name>
    <dbReference type="NCBI Taxonomy" id="104087"/>
    <lineage>
        <taxon>Bacteria</taxon>
        <taxon>Pseudomonadati</taxon>
        <taxon>Pseudomonadota</taxon>
        <taxon>Gammaproteobacteria</taxon>
        <taxon>Pseudomonadales</taxon>
        <taxon>Pseudomonadaceae</taxon>
        <taxon>Pseudomonas</taxon>
    </lineage>
</organism>
<dbReference type="EMBL" id="MOBM01000017">
    <property type="protein sequence ID" value="RON15620.1"/>
    <property type="molecule type" value="Genomic_DNA"/>
</dbReference>
<dbReference type="RefSeq" id="WP_123358472.1">
    <property type="nucleotide sequence ID" value="NZ_MOBM01000017.1"/>
</dbReference>
<feature type="transmembrane region" description="Helical" evidence="1">
    <location>
        <begin position="12"/>
        <end position="29"/>
    </location>
</feature>
<accession>A0A423HQX4</accession>
<evidence type="ECO:0000256" key="1">
    <source>
        <dbReference type="SAM" id="Phobius"/>
    </source>
</evidence>